<accession>A0ABV3S6Z8</accession>
<dbReference type="RefSeq" id="WP_367966384.1">
    <property type="nucleotide sequence ID" value="NZ_JBAKFJ010000001.1"/>
</dbReference>
<keyword evidence="2" id="KW-1185">Reference proteome</keyword>
<evidence type="ECO:0000313" key="2">
    <source>
        <dbReference type="Proteomes" id="UP001556653"/>
    </source>
</evidence>
<protein>
    <submittedName>
        <fullName evidence="1">DUF411 domain-containing protein</fullName>
    </submittedName>
</protein>
<name>A0ABV3S6Z8_9GAMM</name>
<reference evidence="1 2" key="1">
    <citation type="submission" date="2024-02" db="EMBL/GenBank/DDBJ databases">
        <title>New especies of Spiribacter isolated from saline water.</title>
        <authorList>
            <person name="Leon M.J."/>
            <person name="De La Haba R."/>
            <person name="Sanchez-Porro C."/>
            <person name="Ventosa A."/>
        </authorList>
    </citation>
    <scope>NUCLEOTIDE SEQUENCE [LARGE SCALE GENOMIC DNA]</scope>
    <source>
        <strain evidence="2">ag22IC4-227</strain>
    </source>
</reference>
<dbReference type="InterPro" id="IPR007332">
    <property type="entry name" value="DUF411"/>
</dbReference>
<dbReference type="EMBL" id="JBAKFJ010000001">
    <property type="protein sequence ID" value="MEX0385901.1"/>
    <property type="molecule type" value="Genomic_DNA"/>
</dbReference>
<dbReference type="Pfam" id="PF04214">
    <property type="entry name" value="DUF411"/>
    <property type="match status" value="1"/>
</dbReference>
<organism evidence="1 2">
    <name type="scientific">Spiribacter onubensis</name>
    <dbReference type="NCBI Taxonomy" id="3122420"/>
    <lineage>
        <taxon>Bacteria</taxon>
        <taxon>Pseudomonadati</taxon>
        <taxon>Pseudomonadota</taxon>
        <taxon>Gammaproteobacteria</taxon>
        <taxon>Chromatiales</taxon>
        <taxon>Ectothiorhodospiraceae</taxon>
        <taxon>Spiribacter</taxon>
    </lineage>
</organism>
<proteinExistence type="predicted"/>
<comment type="caution">
    <text evidence="1">The sequence shown here is derived from an EMBL/GenBank/DDBJ whole genome shotgun (WGS) entry which is preliminary data.</text>
</comment>
<dbReference type="Proteomes" id="UP001556653">
    <property type="component" value="Unassembled WGS sequence"/>
</dbReference>
<sequence>MRIIGTAITTTCGILLGLGLAKAEPVQIEVAKTASCGCCSAWVDHLRDNGFEVVAHDVSHQQLNGIKAQLDIDPVLTSCHTAMVDGYFIEGHVHADEIHDLLSDQPDARGLTVPGMPIGSPGMEMGDQQDAYETLLVLDDGATEVFEVHHSDTRSR</sequence>
<evidence type="ECO:0000313" key="1">
    <source>
        <dbReference type="EMBL" id="MEX0385901.1"/>
    </source>
</evidence>
<gene>
    <name evidence="1" type="ORF">V6X64_02685</name>
</gene>